<evidence type="ECO:0000313" key="4">
    <source>
        <dbReference type="EMBL" id="MBU5437577.1"/>
    </source>
</evidence>
<organism evidence="4 5">
    <name type="scientific">Tissierella simiarum</name>
    <dbReference type="NCBI Taxonomy" id="2841534"/>
    <lineage>
        <taxon>Bacteria</taxon>
        <taxon>Bacillati</taxon>
        <taxon>Bacillota</taxon>
        <taxon>Tissierellia</taxon>
        <taxon>Tissierellales</taxon>
        <taxon>Tissierellaceae</taxon>
        <taxon>Tissierella</taxon>
    </lineage>
</organism>
<sequence length="250" mass="30085">MEYKIMLESFEGPLDLLLHLIEKAQIDIYDIPINDITEQYINYIYQMEELNLELASDFLVMAATLLEIKSKMLLPQQKTDQNDNIQLELEEVDPRMELVRRLVEYKKYKNISKELRFYEEIQSKIYYKPKEDLTLYEDKEIDLEGLDLNLLIKSLNNILKKRNKTSKSIDINEMQREEYTLEECINDIKIQLENQETIKFSSLLDEECNRKEIVTYFLSVLELIRMKYIYVNQEENFSDLIINKRIKEVH</sequence>
<dbReference type="RefSeq" id="WP_216517830.1">
    <property type="nucleotide sequence ID" value="NZ_JAHLPM010000004.1"/>
</dbReference>
<comment type="caution">
    <text evidence="4">The sequence shown here is derived from an EMBL/GenBank/DDBJ whole genome shotgun (WGS) entry which is preliminary data.</text>
</comment>
<gene>
    <name evidence="3" type="primary">scpA</name>
    <name evidence="4" type="ORF">KQI42_06135</name>
</gene>
<proteinExistence type="inferred from homology"/>
<accession>A0ABS6E488</accession>
<evidence type="ECO:0000256" key="3">
    <source>
        <dbReference type="HAMAP-Rule" id="MF_01805"/>
    </source>
</evidence>
<dbReference type="InterPro" id="IPR003768">
    <property type="entry name" value="ScpA"/>
</dbReference>
<evidence type="ECO:0000256" key="1">
    <source>
        <dbReference type="ARBA" id="ARBA00022829"/>
    </source>
</evidence>
<keyword evidence="3" id="KW-0963">Cytoplasm</keyword>
<dbReference type="EMBL" id="JAHLPM010000004">
    <property type="protein sequence ID" value="MBU5437577.1"/>
    <property type="molecule type" value="Genomic_DNA"/>
</dbReference>
<keyword evidence="3" id="KW-0131">Cell cycle</keyword>
<protein>
    <recommendedName>
        <fullName evidence="2 3">Segregation and condensation protein A</fullName>
    </recommendedName>
</protein>
<comment type="subcellular location">
    <subcellularLocation>
        <location evidence="3">Cytoplasm</location>
    </subcellularLocation>
    <text evidence="3">Associated with two foci at the outer edges of the nucleoid region in young cells, and at four foci within both cell halves in older cells.</text>
</comment>
<comment type="function">
    <text evidence="3">Participates in chromosomal partition during cell division. May act via the formation of a condensin-like complex containing Smc and ScpB that pull DNA away from mid-cell into both cell halves.</text>
</comment>
<dbReference type="Pfam" id="PF02616">
    <property type="entry name" value="SMC_ScpA"/>
    <property type="match status" value="1"/>
</dbReference>
<dbReference type="HAMAP" id="MF_01805">
    <property type="entry name" value="ScpA"/>
    <property type="match status" value="1"/>
</dbReference>
<keyword evidence="1 3" id="KW-0159">Chromosome partition</keyword>
<comment type="subunit">
    <text evidence="3">Component of a cohesin-like complex composed of ScpA, ScpB and the Smc homodimer, in which ScpA and ScpB bind to the head domain of Smc. The presence of the three proteins is required for the association of the complex with DNA.</text>
</comment>
<reference evidence="4 5" key="1">
    <citation type="submission" date="2021-06" db="EMBL/GenBank/DDBJ databases">
        <authorList>
            <person name="Sun Q."/>
            <person name="Li D."/>
        </authorList>
    </citation>
    <scope>NUCLEOTIDE SEQUENCE [LARGE SCALE GENOMIC DNA]</scope>
    <source>
        <strain evidence="4 5">MSJ-40</strain>
    </source>
</reference>
<comment type="similarity">
    <text evidence="3">Belongs to the ScpA family.</text>
</comment>
<name>A0ABS6E488_9FIRM</name>
<keyword evidence="5" id="KW-1185">Reference proteome</keyword>
<dbReference type="Proteomes" id="UP000749471">
    <property type="component" value="Unassembled WGS sequence"/>
</dbReference>
<keyword evidence="3" id="KW-0132">Cell division</keyword>
<evidence type="ECO:0000313" key="5">
    <source>
        <dbReference type="Proteomes" id="UP000749471"/>
    </source>
</evidence>
<dbReference type="PANTHER" id="PTHR33969:SF2">
    <property type="entry name" value="SEGREGATION AND CONDENSATION PROTEIN A"/>
    <property type="match status" value="1"/>
</dbReference>
<dbReference type="PANTHER" id="PTHR33969">
    <property type="entry name" value="SEGREGATION AND CONDENSATION PROTEIN A"/>
    <property type="match status" value="1"/>
</dbReference>
<evidence type="ECO:0000256" key="2">
    <source>
        <dbReference type="ARBA" id="ARBA00044777"/>
    </source>
</evidence>